<dbReference type="NCBIfam" id="NF002211">
    <property type="entry name" value="PRK01103.1"/>
    <property type="match status" value="1"/>
</dbReference>
<dbReference type="InterPro" id="IPR012319">
    <property type="entry name" value="FPG_cat"/>
</dbReference>
<comment type="caution">
    <text evidence="14">The sequence shown here is derived from an EMBL/GenBank/DDBJ whole genome shotgun (WGS) entry which is preliminary data.</text>
</comment>
<evidence type="ECO:0000256" key="4">
    <source>
        <dbReference type="ARBA" id="ARBA00022763"/>
    </source>
</evidence>
<dbReference type="InterPro" id="IPR010979">
    <property type="entry name" value="Ribosomal_uS13-like_H2TH"/>
</dbReference>
<evidence type="ECO:0000256" key="12">
    <source>
        <dbReference type="SAM" id="MobiDB-lite"/>
    </source>
</evidence>
<comment type="similarity">
    <text evidence="2">Belongs to the FPG family.</text>
</comment>
<evidence type="ECO:0000256" key="6">
    <source>
        <dbReference type="ARBA" id="ARBA00023125"/>
    </source>
</evidence>
<dbReference type="InterPro" id="IPR015886">
    <property type="entry name" value="H2TH_FPG"/>
</dbReference>
<evidence type="ECO:0000256" key="7">
    <source>
        <dbReference type="ARBA" id="ARBA00023204"/>
    </source>
</evidence>
<dbReference type="SMART" id="SM00898">
    <property type="entry name" value="Fapy_DNA_glyco"/>
    <property type="match status" value="1"/>
</dbReference>
<evidence type="ECO:0000313" key="14">
    <source>
        <dbReference type="EMBL" id="PAK95673.1"/>
    </source>
</evidence>
<evidence type="ECO:0000256" key="11">
    <source>
        <dbReference type="ARBA" id="ARBA00044632"/>
    </source>
</evidence>
<dbReference type="Pfam" id="PF01149">
    <property type="entry name" value="Fapy_DNA_glyco"/>
    <property type="match status" value="1"/>
</dbReference>
<evidence type="ECO:0000256" key="5">
    <source>
        <dbReference type="ARBA" id="ARBA00022801"/>
    </source>
</evidence>
<dbReference type="Pfam" id="PF06831">
    <property type="entry name" value="H2TH"/>
    <property type="match status" value="1"/>
</dbReference>
<comment type="catalytic activity">
    <reaction evidence="11">
        <text>2'-deoxyribonucleotide-(2'-deoxyribose 5'-phosphate)-2'-deoxyribonucleotide-DNA = a 3'-end 2'-deoxyribonucleotide-(2,3-dehydro-2,3-deoxyribose 5'-phosphate)-DNA + a 5'-end 5'-phospho-2'-deoxyribonucleoside-DNA + H(+)</text>
        <dbReference type="Rhea" id="RHEA:66592"/>
        <dbReference type="Rhea" id="RHEA-COMP:13180"/>
        <dbReference type="Rhea" id="RHEA-COMP:16897"/>
        <dbReference type="Rhea" id="RHEA-COMP:17067"/>
        <dbReference type="ChEBI" id="CHEBI:15378"/>
        <dbReference type="ChEBI" id="CHEBI:136412"/>
        <dbReference type="ChEBI" id="CHEBI:157695"/>
        <dbReference type="ChEBI" id="CHEBI:167181"/>
        <dbReference type="EC" id="4.2.99.18"/>
    </reaction>
</comment>
<dbReference type="CDD" id="cd08966">
    <property type="entry name" value="EcFpg-like_N"/>
    <property type="match status" value="1"/>
</dbReference>
<sequence length="315" mass="34340">MPELPEVESVRRGVDEWTAGARVTAAEVVDPRILGTTSARRIDEATAAAFAERVTGASITGAERRGKFMWLTLDGDAGLLIHLRMSGQLRVHLAADETHRHTRAVLRLERGEQRYDLRFVDQRIFGHLSVQGLVASHGRLVPASAIHIAPDPLEDAFDVEATVDALARKRTPIKAALLEQTLVSGIGNIYADEALFRAGVHPLALPARTRRSRLAAVLESATTVMGDALAVGGTSFDSLYVNVNGESGRFDIDVERVEASRRHKGRDWLCRAPVGRRPPIPQSDQARGKQFDGPTCSVAHRRNSGSRIMRGATRA</sequence>
<evidence type="ECO:0000256" key="3">
    <source>
        <dbReference type="ARBA" id="ARBA00011245"/>
    </source>
</evidence>
<evidence type="ECO:0000256" key="2">
    <source>
        <dbReference type="ARBA" id="ARBA00009409"/>
    </source>
</evidence>
<dbReference type="GO" id="GO:0003684">
    <property type="term" value="F:damaged DNA binding"/>
    <property type="evidence" value="ECO:0007669"/>
    <property type="project" value="InterPro"/>
</dbReference>
<reference evidence="14 15" key="1">
    <citation type="submission" date="2017-04" db="EMBL/GenBank/DDBJ databases">
        <title>Kefir bacterial isolates.</title>
        <authorList>
            <person name="Kim Y."/>
            <person name="Blasche S."/>
            <person name="Patil K.R."/>
        </authorList>
    </citation>
    <scope>NUCLEOTIDE SEQUENCE [LARGE SCALE GENOMIC DNA]</scope>
    <source>
        <strain evidence="14 15">OG2</strain>
    </source>
</reference>
<dbReference type="PROSITE" id="PS51068">
    <property type="entry name" value="FPG_CAT"/>
    <property type="match status" value="1"/>
</dbReference>
<dbReference type="SUPFAM" id="SSF46946">
    <property type="entry name" value="S13-like H2TH domain"/>
    <property type="match status" value="1"/>
</dbReference>
<dbReference type="InterPro" id="IPR020629">
    <property type="entry name" value="FPG_Glyclase"/>
</dbReference>
<protein>
    <submittedName>
        <fullName evidence="14">DNA-formamidopyrimidine glycosylase</fullName>
    </submittedName>
</protein>
<dbReference type="NCBIfam" id="TIGR00577">
    <property type="entry name" value="fpg"/>
    <property type="match status" value="1"/>
</dbReference>
<gene>
    <name evidence="14" type="ORF">B8X04_07935</name>
</gene>
<dbReference type="InterPro" id="IPR035937">
    <property type="entry name" value="FPG_N"/>
</dbReference>
<dbReference type="SUPFAM" id="SSF81624">
    <property type="entry name" value="N-terminal domain of MutM-like DNA repair proteins"/>
    <property type="match status" value="1"/>
</dbReference>
<dbReference type="SMART" id="SM01232">
    <property type="entry name" value="H2TH"/>
    <property type="match status" value="1"/>
</dbReference>
<feature type="region of interest" description="Disordered" evidence="12">
    <location>
        <begin position="272"/>
        <end position="295"/>
    </location>
</feature>
<dbReference type="PANTHER" id="PTHR22993">
    <property type="entry name" value="FORMAMIDOPYRIMIDINE-DNA GLYCOSYLASE"/>
    <property type="match status" value="1"/>
</dbReference>
<comment type="subunit">
    <text evidence="3">Monomer.</text>
</comment>
<evidence type="ECO:0000259" key="13">
    <source>
        <dbReference type="PROSITE" id="PS51068"/>
    </source>
</evidence>
<dbReference type="GO" id="GO:0006284">
    <property type="term" value="P:base-excision repair"/>
    <property type="evidence" value="ECO:0007669"/>
    <property type="project" value="InterPro"/>
</dbReference>
<keyword evidence="9" id="KW-0511">Multifunctional enzyme</keyword>
<evidence type="ECO:0000256" key="10">
    <source>
        <dbReference type="ARBA" id="ARBA00023295"/>
    </source>
</evidence>
<dbReference type="RefSeq" id="WP_095375929.1">
    <property type="nucleotide sequence ID" value="NZ_JALXUT010000005.1"/>
</dbReference>
<keyword evidence="5" id="KW-0378">Hydrolase</keyword>
<feature type="domain" description="Formamidopyrimidine-DNA glycosylase catalytic" evidence="13">
    <location>
        <begin position="2"/>
        <end position="126"/>
    </location>
</feature>
<keyword evidence="6" id="KW-0238">DNA-binding</keyword>
<dbReference type="Gene3D" id="1.10.8.50">
    <property type="match status" value="1"/>
</dbReference>
<dbReference type="EMBL" id="NCWY01000006">
    <property type="protein sequence ID" value="PAK95673.1"/>
    <property type="molecule type" value="Genomic_DNA"/>
</dbReference>
<dbReference type="Gene3D" id="3.20.190.10">
    <property type="entry name" value="MutM-like, N-terminal"/>
    <property type="match status" value="1"/>
</dbReference>
<dbReference type="GO" id="GO:0034039">
    <property type="term" value="F:8-oxo-7,8-dihydroguanine DNA N-glycosylase activity"/>
    <property type="evidence" value="ECO:0007669"/>
    <property type="project" value="TreeGrafter"/>
</dbReference>
<dbReference type="Proteomes" id="UP000216867">
    <property type="component" value="Unassembled WGS sequence"/>
</dbReference>
<dbReference type="AlphaFoldDB" id="A0A269ZCZ4"/>
<proteinExistence type="inferred from homology"/>
<evidence type="ECO:0000256" key="1">
    <source>
        <dbReference type="ARBA" id="ARBA00001668"/>
    </source>
</evidence>
<dbReference type="GO" id="GO:0008270">
    <property type="term" value="F:zinc ion binding"/>
    <property type="evidence" value="ECO:0007669"/>
    <property type="project" value="InterPro"/>
</dbReference>
<evidence type="ECO:0000313" key="15">
    <source>
        <dbReference type="Proteomes" id="UP000216867"/>
    </source>
</evidence>
<evidence type="ECO:0000256" key="8">
    <source>
        <dbReference type="ARBA" id="ARBA00023239"/>
    </source>
</evidence>
<keyword evidence="8" id="KW-0456">Lyase</keyword>
<evidence type="ECO:0000256" key="9">
    <source>
        <dbReference type="ARBA" id="ARBA00023268"/>
    </source>
</evidence>
<keyword evidence="10" id="KW-0326">Glycosidase</keyword>
<dbReference type="PANTHER" id="PTHR22993:SF9">
    <property type="entry name" value="FORMAMIDOPYRIMIDINE-DNA GLYCOSYLASE"/>
    <property type="match status" value="1"/>
</dbReference>
<name>A0A269ZCZ4_9MICO</name>
<keyword evidence="4" id="KW-0227">DNA damage</keyword>
<comment type="catalytic activity">
    <reaction evidence="1">
        <text>Hydrolysis of DNA containing ring-opened 7-methylguanine residues, releasing 2,6-diamino-4-hydroxy-5-(N-methyl)formamidopyrimidine.</text>
        <dbReference type="EC" id="3.2.2.23"/>
    </reaction>
</comment>
<dbReference type="GO" id="GO:0140078">
    <property type="term" value="F:class I DNA-(apurinic or apyrimidinic site) endonuclease activity"/>
    <property type="evidence" value="ECO:0007669"/>
    <property type="project" value="UniProtKB-EC"/>
</dbReference>
<organism evidence="14 15">
    <name type="scientific">Brevibacterium casei</name>
    <dbReference type="NCBI Taxonomy" id="33889"/>
    <lineage>
        <taxon>Bacteria</taxon>
        <taxon>Bacillati</taxon>
        <taxon>Actinomycetota</taxon>
        <taxon>Actinomycetes</taxon>
        <taxon>Micrococcales</taxon>
        <taxon>Brevibacteriaceae</taxon>
        <taxon>Brevibacterium</taxon>
    </lineage>
</organism>
<accession>A0A269ZCZ4</accession>
<keyword evidence="7" id="KW-0234">DNA repair</keyword>